<gene>
    <name evidence="1" type="ORF">B0H17DRAFT_1146411</name>
</gene>
<protein>
    <submittedName>
        <fullName evidence="1">Uncharacterized protein</fullName>
    </submittedName>
</protein>
<name>A0AAD7CP15_MYCRO</name>
<reference evidence="1" key="1">
    <citation type="submission" date="2023-03" db="EMBL/GenBank/DDBJ databases">
        <title>Massive genome expansion in bonnet fungi (Mycena s.s.) driven by repeated elements and novel gene families across ecological guilds.</title>
        <authorList>
            <consortium name="Lawrence Berkeley National Laboratory"/>
            <person name="Harder C.B."/>
            <person name="Miyauchi S."/>
            <person name="Viragh M."/>
            <person name="Kuo A."/>
            <person name="Thoen E."/>
            <person name="Andreopoulos B."/>
            <person name="Lu D."/>
            <person name="Skrede I."/>
            <person name="Drula E."/>
            <person name="Henrissat B."/>
            <person name="Morin E."/>
            <person name="Kohler A."/>
            <person name="Barry K."/>
            <person name="LaButti K."/>
            <person name="Morin E."/>
            <person name="Salamov A."/>
            <person name="Lipzen A."/>
            <person name="Mereny Z."/>
            <person name="Hegedus B."/>
            <person name="Baldrian P."/>
            <person name="Stursova M."/>
            <person name="Weitz H."/>
            <person name="Taylor A."/>
            <person name="Grigoriev I.V."/>
            <person name="Nagy L.G."/>
            <person name="Martin F."/>
            <person name="Kauserud H."/>
        </authorList>
    </citation>
    <scope>NUCLEOTIDE SEQUENCE</scope>
    <source>
        <strain evidence="1">CBHHK067</strain>
    </source>
</reference>
<accession>A0AAD7CP15</accession>
<dbReference type="EMBL" id="JARKIE010000309">
    <property type="protein sequence ID" value="KAJ7655473.1"/>
    <property type="molecule type" value="Genomic_DNA"/>
</dbReference>
<keyword evidence="2" id="KW-1185">Reference proteome</keyword>
<dbReference type="PROSITE" id="PS51257">
    <property type="entry name" value="PROKAR_LIPOPROTEIN"/>
    <property type="match status" value="1"/>
</dbReference>
<comment type="caution">
    <text evidence="1">The sequence shown here is derived from an EMBL/GenBank/DDBJ whole genome shotgun (WGS) entry which is preliminary data.</text>
</comment>
<dbReference type="AlphaFoldDB" id="A0AAD7CP15"/>
<evidence type="ECO:0000313" key="1">
    <source>
        <dbReference type="EMBL" id="KAJ7655473.1"/>
    </source>
</evidence>
<sequence length="136" mass="15144">MAEARSCRVGAPMGYGTPAMSVGCRHLVRVRWRARGSTPRRRMTGIQGFLFFGRARFAELELAEILVPARPPQALPELQSRRRIRDPSQLFPFSRSRIKVSEIQGIAALPAEYNIAGERRREFNGVGVRPPAGASL</sequence>
<dbReference type="Proteomes" id="UP001221757">
    <property type="component" value="Unassembled WGS sequence"/>
</dbReference>
<evidence type="ECO:0000313" key="2">
    <source>
        <dbReference type="Proteomes" id="UP001221757"/>
    </source>
</evidence>
<organism evidence="1 2">
    <name type="scientific">Mycena rosella</name>
    <name type="common">Pink bonnet</name>
    <name type="synonym">Agaricus rosellus</name>
    <dbReference type="NCBI Taxonomy" id="1033263"/>
    <lineage>
        <taxon>Eukaryota</taxon>
        <taxon>Fungi</taxon>
        <taxon>Dikarya</taxon>
        <taxon>Basidiomycota</taxon>
        <taxon>Agaricomycotina</taxon>
        <taxon>Agaricomycetes</taxon>
        <taxon>Agaricomycetidae</taxon>
        <taxon>Agaricales</taxon>
        <taxon>Marasmiineae</taxon>
        <taxon>Mycenaceae</taxon>
        <taxon>Mycena</taxon>
    </lineage>
</organism>
<proteinExistence type="predicted"/>